<feature type="transmembrane region" description="Helical" evidence="1">
    <location>
        <begin position="52"/>
        <end position="72"/>
    </location>
</feature>
<evidence type="ECO:0000313" key="3">
    <source>
        <dbReference type="Proteomes" id="UP000192042"/>
    </source>
</evidence>
<keyword evidence="1" id="KW-1133">Transmembrane helix</keyword>
<dbReference type="InterPro" id="IPR007383">
    <property type="entry name" value="DUF445"/>
</dbReference>
<evidence type="ECO:0008006" key="4">
    <source>
        <dbReference type="Google" id="ProtNLM"/>
    </source>
</evidence>
<dbReference type="EMBL" id="LT828648">
    <property type="protein sequence ID" value="SLM49496.1"/>
    <property type="molecule type" value="Genomic_DNA"/>
</dbReference>
<feature type="transmembrane region" description="Helical" evidence="1">
    <location>
        <begin position="21"/>
        <end position="40"/>
    </location>
</feature>
<keyword evidence="3" id="KW-1185">Reference proteome</keyword>
<organism evidence="2 3">
    <name type="scientific">Nitrospira japonica</name>
    <dbReference type="NCBI Taxonomy" id="1325564"/>
    <lineage>
        <taxon>Bacteria</taxon>
        <taxon>Pseudomonadati</taxon>
        <taxon>Nitrospirota</taxon>
        <taxon>Nitrospiria</taxon>
        <taxon>Nitrospirales</taxon>
        <taxon>Nitrospiraceae</taxon>
        <taxon>Nitrospira</taxon>
    </lineage>
</organism>
<dbReference type="RefSeq" id="WP_172834373.1">
    <property type="nucleotide sequence ID" value="NZ_LT828648.1"/>
</dbReference>
<evidence type="ECO:0000313" key="2">
    <source>
        <dbReference type="EMBL" id="SLM49496.1"/>
    </source>
</evidence>
<evidence type="ECO:0000256" key="1">
    <source>
        <dbReference type="SAM" id="Phobius"/>
    </source>
</evidence>
<protein>
    <recommendedName>
        <fullName evidence="4">DUF445 domain-containing protein</fullName>
    </recommendedName>
</protein>
<keyword evidence="1" id="KW-0472">Membrane</keyword>
<keyword evidence="1" id="KW-0812">Transmembrane</keyword>
<dbReference type="Proteomes" id="UP000192042">
    <property type="component" value="Chromosome I"/>
</dbReference>
<dbReference type="AlphaFoldDB" id="A0A1W1I920"/>
<reference evidence="2 3" key="1">
    <citation type="submission" date="2017-03" db="EMBL/GenBank/DDBJ databases">
        <authorList>
            <person name="Afonso C.L."/>
            <person name="Miller P.J."/>
            <person name="Scott M.A."/>
            <person name="Spackman E."/>
            <person name="Goraichik I."/>
            <person name="Dimitrov K.M."/>
            <person name="Suarez D.L."/>
            <person name="Swayne D.E."/>
        </authorList>
    </citation>
    <scope>NUCLEOTIDE SEQUENCE [LARGE SCALE GENOMIC DNA]</scope>
    <source>
        <strain evidence="2">Genome sequencing of Nitrospira japonica strain NJ11</strain>
    </source>
</reference>
<dbReference type="Pfam" id="PF04286">
    <property type="entry name" value="DUF445"/>
    <property type="match status" value="1"/>
</dbReference>
<accession>A0A1W1I920</accession>
<dbReference type="PANTHER" id="PTHR38442">
    <property type="entry name" value="INNER MEMBRANE PROTEIN-RELATED"/>
    <property type="match status" value="1"/>
</dbReference>
<feature type="transmembrane region" description="Helical" evidence="1">
    <location>
        <begin position="389"/>
        <end position="412"/>
    </location>
</feature>
<sequence>MDGDVPIIPHDPSAAFRRTRLAATGLLLFMAALFLAALFGEQRYPLLSWLRAFAEAAMIGALADWYAVTALFKQPLGLPIPHTEIIPRNKDRIASSIGSLTQRKLVTPEAIGRLIESWRIPDELTSLLVDPQRRRGLTQELAGWLARLLETSEDAAVQRFIRHLATKLLDGLTVAPLTRQLVSGVLQSLQRNRLVNDALALAIDYVDTHRDPLSNMIAQKLPWSRLLGLVRLDKRVARRMIGWFRSVLRDVQDHPDDSMRQSAEQWFTSSDGASRQVTAIKELLMSPVMLQIIDGSWHSLKEWLLADLKQEHSETRAYLDAALAGLGDTLKRDEDAVRIFQEGLQNLVVELATRHRDRIGELVTNTVRDWSVAHMVETIEREVGKDLQFIRINGTVVGGLIGLLLHAVAMLFGKM</sequence>
<dbReference type="KEGG" id="nja:NSJP_3329"/>
<gene>
    <name evidence="2" type="ORF">NSJP_3329</name>
</gene>
<dbReference type="PANTHER" id="PTHR38442:SF1">
    <property type="entry name" value="INNER MEMBRANE PROTEIN"/>
    <property type="match status" value="1"/>
</dbReference>
<proteinExistence type="predicted"/>
<name>A0A1W1I920_9BACT</name>
<dbReference type="GO" id="GO:0005886">
    <property type="term" value="C:plasma membrane"/>
    <property type="evidence" value="ECO:0007669"/>
    <property type="project" value="TreeGrafter"/>
</dbReference>